<organism evidence="2 3">
    <name type="scientific">Paralvinella palmiformis</name>
    <dbReference type="NCBI Taxonomy" id="53620"/>
    <lineage>
        <taxon>Eukaryota</taxon>
        <taxon>Metazoa</taxon>
        <taxon>Spiralia</taxon>
        <taxon>Lophotrochozoa</taxon>
        <taxon>Annelida</taxon>
        <taxon>Polychaeta</taxon>
        <taxon>Sedentaria</taxon>
        <taxon>Canalipalpata</taxon>
        <taxon>Terebellida</taxon>
        <taxon>Terebelliformia</taxon>
        <taxon>Alvinellidae</taxon>
        <taxon>Paralvinella</taxon>
    </lineage>
</organism>
<feature type="domain" description="STX17-like N-terminal" evidence="1">
    <location>
        <begin position="23"/>
        <end position="54"/>
    </location>
</feature>
<accession>A0AAD9IRW2</accession>
<dbReference type="EMBL" id="JAODUP010002008">
    <property type="protein sequence ID" value="KAK2139125.1"/>
    <property type="molecule type" value="Genomic_DNA"/>
</dbReference>
<keyword evidence="3" id="KW-1185">Reference proteome</keyword>
<evidence type="ECO:0000259" key="1">
    <source>
        <dbReference type="Pfam" id="PF26585"/>
    </source>
</evidence>
<comment type="caution">
    <text evidence="2">The sequence shown here is derived from an EMBL/GenBank/DDBJ whole genome shotgun (WGS) entry which is preliminary data.</text>
</comment>
<name>A0AAD9IRW2_9ANNE</name>
<reference evidence="2" key="1">
    <citation type="journal article" date="2023" name="Mol. Biol. Evol.">
        <title>Third-Generation Sequencing Reveals the Adaptive Role of the Epigenome in Three Deep-Sea Polychaetes.</title>
        <authorList>
            <person name="Perez M."/>
            <person name="Aroh O."/>
            <person name="Sun Y."/>
            <person name="Lan Y."/>
            <person name="Juniper S.K."/>
            <person name="Young C.R."/>
            <person name="Angers B."/>
            <person name="Qian P.Y."/>
        </authorList>
    </citation>
    <scope>NUCLEOTIDE SEQUENCE</scope>
    <source>
        <strain evidence="2">P08H-3</strain>
    </source>
</reference>
<evidence type="ECO:0000313" key="2">
    <source>
        <dbReference type="EMBL" id="KAK2139125.1"/>
    </source>
</evidence>
<dbReference type="Pfam" id="PF26585">
    <property type="entry name" value="STX17_N"/>
    <property type="match status" value="1"/>
</dbReference>
<evidence type="ECO:0000313" key="3">
    <source>
        <dbReference type="Proteomes" id="UP001208570"/>
    </source>
</evidence>
<gene>
    <name evidence="2" type="ORF">LSH36_2012g00000</name>
</gene>
<dbReference type="Proteomes" id="UP001208570">
    <property type="component" value="Unassembled WGS sequence"/>
</dbReference>
<sequence>MMASFDALPQERVKTASKRYPYKRLEPSVHKFIKVLQVDLDRLDKHRRNIEKVSLINLHFLLLC</sequence>
<protein>
    <recommendedName>
        <fullName evidence="1">STX17-like N-terminal domain-containing protein</fullName>
    </recommendedName>
</protein>
<dbReference type="InterPro" id="IPR059001">
    <property type="entry name" value="STX17_N"/>
</dbReference>
<dbReference type="AlphaFoldDB" id="A0AAD9IRW2"/>
<proteinExistence type="predicted"/>